<feature type="domain" description="HPP transmembrane region" evidence="2">
    <location>
        <begin position="26"/>
        <end position="189"/>
    </location>
</feature>
<feature type="transmembrane region" description="Helical" evidence="1">
    <location>
        <begin position="62"/>
        <end position="83"/>
    </location>
</feature>
<feature type="domain" description="HPP transmembrane region" evidence="2">
    <location>
        <begin position="241"/>
        <end position="396"/>
    </location>
</feature>
<keyword evidence="1" id="KW-1133">Transmembrane helix</keyword>
<comment type="caution">
    <text evidence="3">The sequence shown here is derived from an EMBL/GenBank/DDBJ whole genome shotgun (WGS) entry which is preliminary data.</text>
</comment>
<evidence type="ECO:0000313" key="4">
    <source>
        <dbReference type="Proteomes" id="UP001178507"/>
    </source>
</evidence>
<evidence type="ECO:0000256" key="1">
    <source>
        <dbReference type="SAM" id="Phobius"/>
    </source>
</evidence>
<gene>
    <name evidence="3" type="ORF">EVOR1521_LOCUS7397</name>
</gene>
<feature type="transmembrane region" description="Helical" evidence="1">
    <location>
        <begin position="30"/>
        <end position="50"/>
    </location>
</feature>
<keyword evidence="1" id="KW-0472">Membrane</keyword>
<keyword evidence="1" id="KW-0812">Transmembrane</keyword>
<reference evidence="3" key="1">
    <citation type="submission" date="2023-08" db="EMBL/GenBank/DDBJ databases">
        <authorList>
            <person name="Chen Y."/>
            <person name="Shah S."/>
            <person name="Dougan E. K."/>
            <person name="Thang M."/>
            <person name="Chan C."/>
        </authorList>
    </citation>
    <scope>NUCLEOTIDE SEQUENCE</scope>
</reference>
<feature type="transmembrane region" description="Helical" evidence="1">
    <location>
        <begin position="114"/>
        <end position="130"/>
    </location>
</feature>
<protein>
    <recommendedName>
        <fullName evidence="2">HPP transmembrane region domain-containing protein</fullName>
    </recommendedName>
</protein>
<organism evidence="3 4">
    <name type="scientific">Effrenium voratum</name>
    <dbReference type="NCBI Taxonomy" id="2562239"/>
    <lineage>
        <taxon>Eukaryota</taxon>
        <taxon>Sar</taxon>
        <taxon>Alveolata</taxon>
        <taxon>Dinophyceae</taxon>
        <taxon>Suessiales</taxon>
        <taxon>Symbiodiniaceae</taxon>
        <taxon>Effrenium</taxon>
    </lineage>
</organism>
<dbReference type="PANTHER" id="PTHR33741">
    <property type="entry name" value="TRANSMEMBRANE PROTEIN DDB_G0269096-RELATED"/>
    <property type="match status" value="1"/>
</dbReference>
<dbReference type="Proteomes" id="UP001178507">
    <property type="component" value="Unassembled WGS sequence"/>
</dbReference>
<dbReference type="Pfam" id="PF04982">
    <property type="entry name" value="TM_HPP"/>
    <property type="match status" value="2"/>
</dbReference>
<feature type="transmembrane region" description="Helical" evidence="1">
    <location>
        <begin position="269"/>
        <end position="287"/>
    </location>
</feature>
<evidence type="ECO:0000313" key="3">
    <source>
        <dbReference type="EMBL" id="CAJ1379033.1"/>
    </source>
</evidence>
<sequence length="419" mass="45086">MGDGLEPKLPCRYLAKMLGAGEEPPPRVSAFYMLCSFLGAFTGISVLASLHSRLMKPEANLVLLIGAFGAMSVLLFSACKAYVAQPLNVILGNTLGGLVGVTVFELMAFANVDLLWLTAALAVSLTILAQELTRSVHPPGAATALIYVITPSVQHLGMTYVFCPAFLGAVILVAVACVTNNLSPDRTYPQYWWPWKSIRLESDSQEEASIESKTPRFGRLHSFLAKFRGDAEVPVDAFPLLQQSWCSFLGSFLGIAVLALIHERLFPDAVLLIGSCGAVAGIVFSSWRSPLGQPKNVILGNTLGGLAGFLVQRLLSLASENGTWLTAPLALALTITLQELGNAVHPPGGATALLFAMDPSLQRMGYMYVLSPSFLGAVILVSLGCLTNNLAQRQYPQYWFPPLSVNYFARKAETLECQC</sequence>
<dbReference type="InterPro" id="IPR007065">
    <property type="entry name" value="HPP"/>
</dbReference>
<feature type="transmembrane region" description="Helical" evidence="1">
    <location>
        <begin position="365"/>
        <end position="386"/>
    </location>
</feature>
<dbReference type="AlphaFoldDB" id="A0AA36MSV9"/>
<feature type="transmembrane region" description="Helical" evidence="1">
    <location>
        <begin position="160"/>
        <end position="182"/>
    </location>
</feature>
<name>A0AA36MSV9_9DINO</name>
<keyword evidence="4" id="KW-1185">Reference proteome</keyword>
<evidence type="ECO:0000259" key="2">
    <source>
        <dbReference type="Pfam" id="PF04982"/>
    </source>
</evidence>
<dbReference type="InterPro" id="IPR058581">
    <property type="entry name" value="TM_HPP"/>
</dbReference>
<dbReference type="EMBL" id="CAUJNA010000591">
    <property type="protein sequence ID" value="CAJ1379033.1"/>
    <property type="molecule type" value="Genomic_DNA"/>
</dbReference>
<accession>A0AA36MSV9</accession>
<feature type="transmembrane region" description="Helical" evidence="1">
    <location>
        <begin position="242"/>
        <end position="262"/>
    </location>
</feature>
<proteinExistence type="predicted"/>
<dbReference type="PANTHER" id="PTHR33741:SF5">
    <property type="entry name" value="TRANSMEMBRANE PROTEIN DDB_G0269096-RELATED"/>
    <property type="match status" value="1"/>
</dbReference>